<dbReference type="Proteomes" id="UP001165341">
    <property type="component" value="Unassembled WGS sequence"/>
</dbReference>
<dbReference type="RefSeq" id="WP_243012219.1">
    <property type="nucleotide sequence ID" value="NZ_JALGAR010000003.1"/>
</dbReference>
<organism evidence="1 2">
    <name type="scientific">Cryobacterium zhongshanensis</name>
    <dbReference type="NCBI Taxonomy" id="2928153"/>
    <lineage>
        <taxon>Bacteria</taxon>
        <taxon>Bacillati</taxon>
        <taxon>Actinomycetota</taxon>
        <taxon>Actinomycetes</taxon>
        <taxon>Micrococcales</taxon>
        <taxon>Microbacteriaceae</taxon>
        <taxon>Cryobacterium</taxon>
    </lineage>
</organism>
<comment type="caution">
    <text evidence="1">The sequence shown here is derived from an EMBL/GenBank/DDBJ whole genome shotgun (WGS) entry which is preliminary data.</text>
</comment>
<sequence length="192" mass="21497">MERKAERGFLARLSHLEVGLRNACDRQLAAATLPGDAHWTDPATLLTLFPVVMRKDRTTGRSRDVNKIARGNVERARINAATSPHTPPIPGKVVAERMFGFWTYLFVDAHEKTIWVPHLHKAFPPGTDRNPLNDALAALRDFRNRVAHHENILNGSESERCRIVYVIRLLSADALAHFKANSEVAAILDGRP</sequence>
<evidence type="ECO:0008006" key="3">
    <source>
        <dbReference type="Google" id="ProtNLM"/>
    </source>
</evidence>
<evidence type="ECO:0000313" key="1">
    <source>
        <dbReference type="EMBL" id="MCI4658484.1"/>
    </source>
</evidence>
<name>A0AA41QW13_9MICO</name>
<gene>
    <name evidence="1" type="ORF">MQH31_11775</name>
</gene>
<protein>
    <recommendedName>
        <fullName evidence="3">Abi-like protein</fullName>
    </recommendedName>
</protein>
<proteinExistence type="predicted"/>
<evidence type="ECO:0000313" key="2">
    <source>
        <dbReference type="Proteomes" id="UP001165341"/>
    </source>
</evidence>
<accession>A0AA41QW13</accession>
<dbReference type="AlphaFoldDB" id="A0AA41QW13"/>
<reference evidence="1" key="1">
    <citation type="submission" date="2022-03" db="EMBL/GenBank/DDBJ databases">
        <title>Cryobacterium sp. nov. strain ZS14-85, isolated from Antarctic soil.</title>
        <authorList>
            <person name="Li J."/>
            <person name="Niu G."/>
        </authorList>
    </citation>
    <scope>NUCLEOTIDE SEQUENCE</scope>
    <source>
        <strain evidence="1">ZS14-85</strain>
    </source>
</reference>
<dbReference type="EMBL" id="JALGAR010000003">
    <property type="protein sequence ID" value="MCI4658484.1"/>
    <property type="molecule type" value="Genomic_DNA"/>
</dbReference>
<keyword evidence="2" id="KW-1185">Reference proteome</keyword>